<dbReference type="Proteomes" id="UP000480684">
    <property type="component" value="Unassembled WGS sequence"/>
</dbReference>
<keyword evidence="10" id="KW-1185">Reference proteome</keyword>
<dbReference type="GO" id="GO:0006310">
    <property type="term" value="P:DNA recombination"/>
    <property type="evidence" value="ECO:0007669"/>
    <property type="project" value="UniProtKB-KW"/>
</dbReference>
<dbReference type="Gene3D" id="1.10.443.10">
    <property type="entry name" value="Intergrase catalytic core"/>
    <property type="match status" value="1"/>
</dbReference>
<gene>
    <name evidence="9" type="ORF">G4223_15000</name>
</gene>
<feature type="domain" description="Tyr recombinase" evidence="7">
    <location>
        <begin position="243"/>
        <end position="450"/>
    </location>
</feature>
<dbReference type="GO" id="GO:0003677">
    <property type="term" value="F:DNA binding"/>
    <property type="evidence" value="ECO:0007669"/>
    <property type="project" value="UniProtKB-UniRule"/>
</dbReference>
<dbReference type="SUPFAM" id="SSF56349">
    <property type="entry name" value="DNA breaking-rejoining enzymes"/>
    <property type="match status" value="1"/>
</dbReference>
<organism evidence="9 10">
    <name type="scientific">Magnetospirillum aberrantis SpK</name>
    <dbReference type="NCBI Taxonomy" id="908842"/>
    <lineage>
        <taxon>Bacteria</taxon>
        <taxon>Pseudomonadati</taxon>
        <taxon>Pseudomonadota</taxon>
        <taxon>Alphaproteobacteria</taxon>
        <taxon>Rhodospirillales</taxon>
        <taxon>Rhodospirillaceae</taxon>
        <taxon>Magnetospirillum</taxon>
    </lineage>
</organism>
<feature type="region of interest" description="Disordered" evidence="6">
    <location>
        <begin position="201"/>
        <end position="223"/>
    </location>
</feature>
<evidence type="ECO:0000313" key="9">
    <source>
        <dbReference type="EMBL" id="NFV81421.1"/>
    </source>
</evidence>
<dbReference type="PANTHER" id="PTHR30349">
    <property type="entry name" value="PHAGE INTEGRASE-RELATED"/>
    <property type="match status" value="1"/>
</dbReference>
<reference evidence="9 10" key="1">
    <citation type="submission" date="2020-02" db="EMBL/GenBank/DDBJ databases">
        <authorList>
            <person name="Dziuba M."/>
            <person name="Kuznetsov B."/>
            <person name="Mardanov A."/>
            <person name="Ravin N."/>
            <person name="Grouzdev D."/>
        </authorList>
    </citation>
    <scope>NUCLEOTIDE SEQUENCE [LARGE SCALE GENOMIC DNA]</scope>
    <source>
        <strain evidence="9 10">SpK</strain>
    </source>
</reference>
<dbReference type="AlphaFoldDB" id="A0A7C9QVV8"/>
<evidence type="ECO:0000256" key="5">
    <source>
        <dbReference type="PROSITE-ProRule" id="PRU01248"/>
    </source>
</evidence>
<dbReference type="Pfam" id="PF00589">
    <property type="entry name" value="Phage_integrase"/>
    <property type="match status" value="1"/>
</dbReference>
<dbReference type="InterPro" id="IPR050090">
    <property type="entry name" value="Tyrosine_recombinase_XerCD"/>
</dbReference>
<protein>
    <submittedName>
        <fullName evidence="9">Phage integrase family protein</fullName>
    </submittedName>
</protein>
<accession>A0A7C9QVV8</accession>
<comment type="caution">
    <text evidence="9">The sequence shown here is derived from an EMBL/GenBank/DDBJ whole genome shotgun (WGS) entry which is preliminary data.</text>
</comment>
<feature type="domain" description="Core-binding (CB)" evidence="8">
    <location>
        <begin position="77"/>
        <end position="191"/>
    </location>
</feature>
<dbReference type="Gene3D" id="1.10.150.130">
    <property type="match status" value="1"/>
</dbReference>
<dbReference type="InterPro" id="IPR010998">
    <property type="entry name" value="Integrase_recombinase_N"/>
</dbReference>
<name>A0A7C9QVV8_9PROT</name>
<dbReference type="RefSeq" id="WP_163681467.1">
    <property type="nucleotide sequence ID" value="NZ_JAAIYP010000040.1"/>
</dbReference>
<dbReference type="InterPro" id="IPR013762">
    <property type="entry name" value="Integrase-like_cat_sf"/>
</dbReference>
<dbReference type="InterPro" id="IPR044068">
    <property type="entry name" value="CB"/>
</dbReference>
<comment type="similarity">
    <text evidence="1">Belongs to the 'phage' integrase family.</text>
</comment>
<dbReference type="PANTHER" id="PTHR30349:SF41">
    <property type="entry name" value="INTEGRASE_RECOMBINASE PROTEIN MJ0367-RELATED"/>
    <property type="match status" value="1"/>
</dbReference>
<keyword evidence="2" id="KW-0229">DNA integration</keyword>
<dbReference type="InterPro" id="IPR002104">
    <property type="entry name" value="Integrase_catalytic"/>
</dbReference>
<keyword evidence="4" id="KW-0233">DNA recombination</keyword>
<evidence type="ECO:0000256" key="6">
    <source>
        <dbReference type="SAM" id="MobiDB-lite"/>
    </source>
</evidence>
<dbReference type="GO" id="GO:0015074">
    <property type="term" value="P:DNA integration"/>
    <property type="evidence" value="ECO:0007669"/>
    <property type="project" value="UniProtKB-KW"/>
</dbReference>
<evidence type="ECO:0000259" key="8">
    <source>
        <dbReference type="PROSITE" id="PS51900"/>
    </source>
</evidence>
<evidence type="ECO:0000313" key="10">
    <source>
        <dbReference type="Proteomes" id="UP000480684"/>
    </source>
</evidence>
<dbReference type="PROSITE" id="PS51900">
    <property type="entry name" value="CB"/>
    <property type="match status" value="1"/>
</dbReference>
<evidence type="ECO:0000256" key="3">
    <source>
        <dbReference type="ARBA" id="ARBA00023125"/>
    </source>
</evidence>
<dbReference type="EMBL" id="JAAIYP010000040">
    <property type="protein sequence ID" value="NFV81421.1"/>
    <property type="molecule type" value="Genomic_DNA"/>
</dbReference>
<keyword evidence="3 5" id="KW-0238">DNA-binding</keyword>
<proteinExistence type="inferred from homology"/>
<sequence>MAREAKQEYRYHEDGTIALYRRPNSAMWYARCKLDDGVALNPFSTGTEDEHEAVKVAKKRMLYAEVDRERGIEPGGKTFSFIAEQWLKRKRVEVEKGISTKIKVDAYEAIVRRFHIPYFGKTKITEITPRKLTAYEDWRATYWTTGPGSLAETETIRRKDGKEYVRKTKRIARGKRDAEDTVLRQIFKFAVKEEYLPVERMPTVGGKQGGSTNGNGRHSNRRPAFTAEQATKLLNYDANEFYPISDKMTPEAVKRLENDRMVFKAWLALMLGTGLRPGKEHQAIRWRHFEQHQDRDGRDHLFLTIQKDTKTGARTVHVDDEVYAKYLTPYKVFPSREDDFTITDSETGKATYGTRFKSPDDFVFCDQDTGAPIQKFDRQFHTMLRNLKMEKDDNGDPFTPYSLRHTWATLKLNAGMDMRLVALNMGTNPEMIHRHYGHDNTRSRAAEFTNEWLTEDDEE</sequence>
<evidence type="ECO:0000256" key="2">
    <source>
        <dbReference type="ARBA" id="ARBA00022908"/>
    </source>
</evidence>
<dbReference type="InterPro" id="IPR011010">
    <property type="entry name" value="DNA_brk_join_enz"/>
</dbReference>
<dbReference type="CDD" id="cd00397">
    <property type="entry name" value="DNA_BRE_C"/>
    <property type="match status" value="1"/>
</dbReference>
<evidence type="ECO:0000256" key="1">
    <source>
        <dbReference type="ARBA" id="ARBA00008857"/>
    </source>
</evidence>
<dbReference type="PROSITE" id="PS51898">
    <property type="entry name" value="TYR_RECOMBINASE"/>
    <property type="match status" value="1"/>
</dbReference>
<evidence type="ECO:0000259" key="7">
    <source>
        <dbReference type="PROSITE" id="PS51898"/>
    </source>
</evidence>
<evidence type="ECO:0000256" key="4">
    <source>
        <dbReference type="ARBA" id="ARBA00023172"/>
    </source>
</evidence>